<evidence type="ECO:0000313" key="3">
    <source>
        <dbReference type="Proteomes" id="UP000054988"/>
    </source>
</evidence>
<protein>
    <submittedName>
        <fullName evidence="2">Uncharacterized protein</fullName>
    </submittedName>
</protein>
<dbReference type="EMBL" id="LATX01000713">
    <property type="protein sequence ID" value="KTB45411.1"/>
    <property type="molecule type" value="Genomic_DNA"/>
</dbReference>
<proteinExistence type="predicted"/>
<reference evidence="2 3" key="1">
    <citation type="submission" date="2015-12" db="EMBL/GenBank/DDBJ databases">
        <title>Draft genome sequence of Moniliophthora roreri, the causal agent of frosty pod rot of cacao.</title>
        <authorList>
            <person name="Aime M.C."/>
            <person name="Diaz-Valderrama J.R."/>
            <person name="Kijpornyongpan T."/>
            <person name="Phillips-Mora W."/>
        </authorList>
    </citation>
    <scope>NUCLEOTIDE SEQUENCE [LARGE SCALE GENOMIC DNA]</scope>
    <source>
        <strain evidence="2 3">MCA 2952</strain>
    </source>
</reference>
<accession>A0A0W0GA34</accession>
<name>A0A0W0GA34_MONRR</name>
<sequence length="49" mass="5389">MITQHTQTYMCREAGSQTSRTGSASQQLIVVRVLFSPLMSSSLKTKSDP</sequence>
<evidence type="ECO:0000313" key="2">
    <source>
        <dbReference type="EMBL" id="KTB45411.1"/>
    </source>
</evidence>
<gene>
    <name evidence="2" type="ORF">WG66_2010</name>
</gene>
<feature type="region of interest" description="Disordered" evidence="1">
    <location>
        <begin position="1"/>
        <end position="24"/>
    </location>
</feature>
<organism evidence="2 3">
    <name type="scientific">Moniliophthora roreri</name>
    <name type="common">Frosty pod rot fungus</name>
    <name type="synonym">Monilia roreri</name>
    <dbReference type="NCBI Taxonomy" id="221103"/>
    <lineage>
        <taxon>Eukaryota</taxon>
        <taxon>Fungi</taxon>
        <taxon>Dikarya</taxon>
        <taxon>Basidiomycota</taxon>
        <taxon>Agaricomycotina</taxon>
        <taxon>Agaricomycetes</taxon>
        <taxon>Agaricomycetidae</taxon>
        <taxon>Agaricales</taxon>
        <taxon>Marasmiineae</taxon>
        <taxon>Marasmiaceae</taxon>
        <taxon>Moniliophthora</taxon>
    </lineage>
</organism>
<dbReference type="Proteomes" id="UP000054988">
    <property type="component" value="Unassembled WGS sequence"/>
</dbReference>
<dbReference type="AlphaFoldDB" id="A0A0W0GA34"/>
<comment type="caution">
    <text evidence="2">The sequence shown here is derived from an EMBL/GenBank/DDBJ whole genome shotgun (WGS) entry which is preliminary data.</text>
</comment>
<evidence type="ECO:0000256" key="1">
    <source>
        <dbReference type="SAM" id="MobiDB-lite"/>
    </source>
</evidence>